<dbReference type="SUPFAM" id="SSF52833">
    <property type="entry name" value="Thioredoxin-like"/>
    <property type="match status" value="1"/>
</dbReference>
<evidence type="ECO:0000313" key="3">
    <source>
        <dbReference type="EMBL" id="NMH97058.1"/>
    </source>
</evidence>
<dbReference type="Proteomes" id="UP000820669">
    <property type="component" value="Unassembled WGS sequence"/>
</dbReference>
<name>A0ABX1S665_9PSEU</name>
<dbReference type="EMBL" id="JAAXLA010000009">
    <property type="protein sequence ID" value="NMH97058.1"/>
    <property type="molecule type" value="Genomic_DNA"/>
</dbReference>
<reference evidence="3 4" key="1">
    <citation type="submission" date="2020-04" db="EMBL/GenBank/DDBJ databases">
        <authorList>
            <person name="Klaysubun C."/>
            <person name="Duangmal K."/>
            <person name="Lipun K."/>
        </authorList>
    </citation>
    <scope>NUCLEOTIDE SEQUENCE [LARGE SCALE GENOMIC DNA]</scope>
    <source>
        <strain evidence="3 4">K10HN5</strain>
    </source>
</reference>
<organism evidence="3 4">
    <name type="scientific">Pseudonocardia acidicola</name>
    <dbReference type="NCBI Taxonomy" id="2724939"/>
    <lineage>
        <taxon>Bacteria</taxon>
        <taxon>Bacillati</taxon>
        <taxon>Actinomycetota</taxon>
        <taxon>Actinomycetes</taxon>
        <taxon>Pseudonocardiales</taxon>
        <taxon>Pseudonocardiaceae</taxon>
        <taxon>Pseudonocardia</taxon>
    </lineage>
</organism>
<proteinExistence type="predicted"/>
<gene>
    <name evidence="3" type="ORF">HF526_06960</name>
</gene>
<feature type="domain" description="Thioredoxin-like fold" evidence="2">
    <location>
        <begin position="76"/>
        <end position="230"/>
    </location>
</feature>
<accession>A0ABX1S665</accession>
<dbReference type="InterPro" id="IPR036249">
    <property type="entry name" value="Thioredoxin-like_sf"/>
</dbReference>
<evidence type="ECO:0000256" key="1">
    <source>
        <dbReference type="SAM" id="MobiDB-lite"/>
    </source>
</evidence>
<dbReference type="Pfam" id="PF13462">
    <property type="entry name" value="Thioredoxin_4"/>
    <property type="match status" value="1"/>
</dbReference>
<dbReference type="Gene3D" id="3.40.30.10">
    <property type="entry name" value="Glutaredoxin"/>
    <property type="match status" value="1"/>
</dbReference>
<dbReference type="InterPro" id="IPR012336">
    <property type="entry name" value="Thioredoxin-like_fold"/>
</dbReference>
<evidence type="ECO:0000259" key="2">
    <source>
        <dbReference type="Pfam" id="PF13462"/>
    </source>
</evidence>
<sequence>MVAVSRWWTRSGLSTRPGRRPEVRRPRQSWWTWLGVLGALARLGPRGPDGQPLPLPDRVPTGTTPDGDGVVVGIGPVTVEAYIDFQSPASRQFQELAGPTLAELVRLGEIRLIYYPTNLLDGRSATQYSTRAAAAAGCAADAAKFVRYASTLFAHQPPGGGSGLTDDELIELGAAAGLSGPGFARCVRAGTYRDWPSYVTAAALGRGVDNTPSVFVDGHEVPARPDHILRAVHAVTG</sequence>
<keyword evidence="4" id="KW-1185">Reference proteome</keyword>
<evidence type="ECO:0000313" key="4">
    <source>
        <dbReference type="Proteomes" id="UP000820669"/>
    </source>
</evidence>
<comment type="caution">
    <text evidence="3">The sequence shown here is derived from an EMBL/GenBank/DDBJ whole genome shotgun (WGS) entry which is preliminary data.</text>
</comment>
<feature type="region of interest" description="Disordered" evidence="1">
    <location>
        <begin position="45"/>
        <end position="68"/>
    </location>
</feature>
<protein>
    <submittedName>
        <fullName evidence="3">Thioredoxin domain-containing protein</fullName>
    </submittedName>
</protein>
<feature type="compositionally biased region" description="Low complexity" evidence="1">
    <location>
        <begin position="58"/>
        <end position="68"/>
    </location>
</feature>